<name>A0ABT3MQM0_9GAMM</name>
<comment type="caution">
    <text evidence="1">The sequence shown here is derived from an EMBL/GenBank/DDBJ whole genome shotgun (WGS) entry which is preliminary data.</text>
</comment>
<dbReference type="Proteomes" id="UP001209854">
    <property type="component" value="Unassembled WGS sequence"/>
</dbReference>
<evidence type="ECO:0000313" key="2">
    <source>
        <dbReference type="EMBL" id="MCW7551675.1"/>
    </source>
</evidence>
<evidence type="ECO:0000313" key="3">
    <source>
        <dbReference type="Proteomes" id="UP001209854"/>
    </source>
</evidence>
<dbReference type="EMBL" id="JAPFCC010000001">
    <property type="protein sequence ID" value="MCW7551675.1"/>
    <property type="molecule type" value="Genomic_DNA"/>
</dbReference>
<evidence type="ECO:0000313" key="1">
    <source>
        <dbReference type="EMBL" id="MCW7551674.1"/>
    </source>
</evidence>
<organism evidence="1 3">
    <name type="scientific">Endozoicomonas gorgoniicola</name>
    <dbReference type="NCBI Taxonomy" id="1234144"/>
    <lineage>
        <taxon>Bacteria</taxon>
        <taxon>Pseudomonadati</taxon>
        <taxon>Pseudomonadota</taxon>
        <taxon>Gammaproteobacteria</taxon>
        <taxon>Oceanospirillales</taxon>
        <taxon>Endozoicomonadaceae</taxon>
        <taxon>Endozoicomonas</taxon>
    </lineage>
</organism>
<accession>A0ABT3MQM0</accession>
<protein>
    <submittedName>
        <fullName evidence="1">Uncharacterized protein</fullName>
    </submittedName>
</protein>
<proteinExistence type="predicted"/>
<dbReference type="RefSeq" id="WP_262566693.1">
    <property type="nucleotide sequence ID" value="NZ_JAPFCC010000001.1"/>
</dbReference>
<reference evidence="1 3" key="1">
    <citation type="submission" date="2022-10" db="EMBL/GenBank/DDBJ databases">
        <title>High-quality genome sequences of two octocoral-associated bacteria, Endozoicomonas euniceicola EF212 and Endozoicomonas gorgoniicola PS125.</title>
        <authorList>
            <person name="Chiou Y.-J."/>
            <person name="Chen Y.-H."/>
        </authorList>
    </citation>
    <scope>NUCLEOTIDE SEQUENCE [LARGE SCALE GENOMIC DNA]</scope>
    <source>
        <strain evidence="1 3">PS125</strain>
    </source>
</reference>
<dbReference type="EMBL" id="JAPFCC010000001">
    <property type="protein sequence ID" value="MCW7551674.1"/>
    <property type="molecule type" value="Genomic_DNA"/>
</dbReference>
<keyword evidence="3" id="KW-1185">Reference proteome</keyword>
<gene>
    <name evidence="1" type="ORF">NX722_03245</name>
    <name evidence="2" type="ORF">NX722_03250</name>
</gene>
<sequence length="80" mass="9072">MSEANELQPFVMRICFTRILLLGKNFATVAKPVEFFSEPANSTETENSLLALHEHRACLPAGHRLTPTRRTETMCCHAKR</sequence>